<feature type="repeat" description="TPR" evidence="3">
    <location>
        <begin position="599"/>
        <end position="632"/>
    </location>
</feature>
<dbReference type="AlphaFoldDB" id="D2QWJ5"/>
<feature type="transmembrane region" description="Helical" evidence="5">
    <location>
        <begin position="381"/>
        <end position="401"/>
    </location>
</feature>
<feature type="transmembrane region" description="Helical" evidence="5">
    <location>
        <begin position="211"/>
        <end position="239"/>
    </location>
</feature>
<feature type="transmembrane region" description="Helical" evidence="5">
    <location>
        <begin position="356"/>
        <end position="375"/>
    </location>
</feature>
<feature type="repeat" description="TPR" evidence="3">
    <location>
        <begin position="465"/>
        <end position="498"/>
    </location>
</feature>
<dbReference type="Pfam" id="PF14559">
    <property type="entry name" value="TPR_19"/>
    <property type="match status" value="1"/>
</dbReference>
<dbReference type="PANTHER" id="PTHR44227">
    <property type="match status" value="1"/>
</dbReference>
<evidence type="ECO:0000256" key="1">
    <source>
        <dbReference type="ARBA" id="ARBA00022737"/>
    </source>
</evidence>
<feature type="transmembrane region" description="Helical" evidence="5">
    <location>
        <begin position="117"/>
        <end position="138"/>
    </location>
</feature>
<feature type="region of interest" description="Disordered" evidence="4">
    <location>
        <begin position="1"/>
        <end position="35"/>
    </location>
</feature>
<accession>D2QWJ5</accession>
<dbReference type="eggNOG" id="COG0457">
    <property type="taxonomic scope" value="Bacteria"/>
</dbReference>
<feature type="transmembrane region" description="Helical" evidence="5">
    <location>
        <begin position="188"/>
        <end position="204"/>
    </location>
</feature>
<dbReference type="PROSITE" id="PS50005">
    <property type="entry name" value="TPR"/>
    <property type="match status" value="2"/>
</dbReference>
<gene>
    <name evidence="6" type="ordered locus">Psta_3134</name>
</gene>
<dbReference type="SMART" id="SM00028">
    <property type="entry name" value="TPR"/>
    <property type="match status" value="5"/>
</dbReference>
<dbReference type="InterPro" id="IPR011990">
    <property type="entry name" value="TPR-like_helical_dom_sf"/>
</dbReference>
<proteinExistence type="predicted"/>
<keyword evidence="7" id="KW-1185">Reference proteome</keyword>
<evidence type="ECO:0000256" key="3">
    <source>
        <dbReference type="PROSITE-ProRule" id="PRU00339"/>
    </source>
</evidence>
<evidence type="ECO:0000256" key="4">
    <source>
        <dbReference type="SAM" id="MobiDB-lite"/>
    </source>
</evidence>
<name>D2QWJ5_PIRSD</name>
<evidence type="ECO:0000313" key="6">
    <source>
        <dbReference type="EMBL" id="ADB17798.1"/>
    </source>
</evidence>
<evidence type="ECO:0000256" key="5">
    <source>
        <dbReference type="SAM" id="Phobius"/>
    </source>
</evidence>
<dbReference type="HOGENOM" id="CLU_011615_5_1_0"/>
<feature type="compositionally biased region" description="Basic residues" evidence="4">
    <location>
        <begin position="1"/>
        <end position="14"/>
    </location>
</feature>
<keyword evidence="1" id="KW-0677">Repeat</keyword>
<keyword evidence="5" id="KW-0472">Membrane</keyword>
<dbReference type="InterPro" id="IPR019734">
    <property type="entry name" value="TPR_rpt"/>
</dbReference>
<keyword evidence="5" id="KW-0812">Transmembrane</keyword>
<feature type="transmembrane region" description="Helical" evidence="5">
    <location>
        <begin position="39"/>
        <end position="57"/>
    </location>
</feature>
<dbReference type="PANTHER" id="PTHR44227:SF3">
    <property type="entry name" value="PROTEIN O-MANNOSYL-TRANSFERASE TMTC4"/>
    <property type="match status" value="1"/>
</dbReference>
<dbReference type="Pfam" id="PF13431">
    <property type="entry name" value="TPR_17"/>
    <property type="match status" value="1"/>
</dbReference>
<keyword evidence="2 3" id="KW-0802">TPR repeat</keyword>
<feature type="transmembrane region" description="Helical" evidence="5">
    <location>
        <begin position="422"/>
        <end position="441"/>
    </location>
</feature>
<sequence>MRKKSSHFAMKSHHDRPSAVPASREATSRRKSTHDQQPVRSNLIYFALVLVAGLLAYSSSFVGDFVFDDVTEIESNDNLAKVWPPQEVLDSGNRLPVRPLPQWTFGVQSLVTGRNLASFHAVNLAIHLASGMLLLLLVKWSLDFVRERIAPLDESGRWIIATSIASLWVAHPLTTQAVTYIYQRIESMVVLGMLASLACFAASMRRPASPIWLLLSVVASILAMLCKEVAITLPLLVYLYDATFVSRSFGEPLTKRWKYHLAMHATIVVLLGVVLAERGDYAEFTEQKHSSWEYARSQPLVILHYLRLAFLPIYQCFDYTWPVQPIDATMFVSLFVVLAMFVGAALLLWRRHPLGFVAMSFFILLAPSSSVVPVIDLAFEHRMYLPLAAVLTLVIAPLGLWQLQLRDVEKESPRQEIPSRVWLKYSLVMGVILMLLVALTFQRNMVYRDRQTLWEDVVQKLPQNARAWANLARIKGDRGNFEDAYRDLQRSLKELPNVADTHGQLASVCLALGRRDEALRACERGIEIAPDKPLLYYQLGLVLRGADDDRALAALEKAVELAPNYGDAHNNLGAMLIRRDPQRAHEHLLKAIEIRPTNYQAWINLGNLLGSTGNYRESIAAFDRALSIAKDHPLAMKNRATVLQLQQQSRSTP</sequence>
<evidence type="ECO:0000256" key="2">
    <source>
        <dbReference type="ARBA" id="ARBA00022803"/>
    </source>
</evidence>
<keyword evidence="5" id="KW-1133">Transmembrane helix</keyword>
<feature type="transmembrane region" description="Helical" evidence="5">
    <location>
        <begin position="259"/>
        <end position="276"/>
    </location>
</feature>
<dbReference type="EMBL" id="CP001848">
    <property type="protein sequence ID" value="ADB17798.1"/>
    <property type="molecule type" value="Genomic_DNA"/>
</dbReference>
<dbReference type="STRING" id="530564.Psta_3134"/>
<dbReference type="Proteomes" id="UP000001887">
    <property type="component" value="Chromosome"/>
</dbReference>
<dbReference type="KEGG" id="psl:Psta_3134"/>
<feature type="transmembrane region" description="Helical" evidence="5">
    <location>
        <begin position="326"/>
        <end position="349"/>
    </location>
</feature>
<dbReference type="SUPFAM" id="SSF48452">
    <property type="entry name" value="TPR-like"/>
    <property type="match status" value="1"/>
</dbReference>
<dbReference type="Gene3D" id="1.25.40.10">
    <property type="entry name" value="Tetratricopeptide repeat domain"/>
    <property type="match status" value="1"/>
</dbReference>
<reference evidence="6 7" key="1">
    <citation type="journal article" date="2009" name="Stand. Genomic Sci.">
        <title>Complete genome sequence of Pirellula staleyi type strain (ATCC 27377).</title>
        <authorList>
            <person name="Clum A."/>
            <person name="Tindall B.J."/>
            <person name="Sikorski J."/>
            <person name="Ivanova N."/>
            <person name="Mavrommatis K."/>
            <person name="Lucas S."/>
            <person name="Glavina del Rio T."/>
            <person name="Nolan M."/>
            <person name="Chen F."/>
            <person name="Tice H."/>
            <person name="Pitluck S."/>
            <person name="Cheng J.F."/>
            <person name="Chertkov O."/>
            <person name="Brettin T."/>
            <person name="Han C."/>
            <person name="Detter J.C."/>
            <person name="Kuske C."/>
            <person name="Bruce D."/>
            <person name="Goodwin L."/>
            <person name="Ovchinikova G."/>
            <person name="Pati A."/>
            <person name="Mikhailova N."/>
            <person name="Chen A."/>
            <person name="Palaniappan K."/>
            <person name="Land M."/>
            <person name="Hauser L."/>
            <person name="Chang Y.J."/>
            <person name="Jeffries C.D."/>
            <person name="Chain P."/>
            <person name="Rohde M."/>
            <person name="Goker M."/>
            <person name="Bristow J."/>
            <person name="Eisen J.A."/>
            <person name="Markowitz V."/>
            <person name="Hugenholtz P."/>
            <person name="Kyrpides N.C."/>
            <person name="Klenk H.P."/>
            <person name="Lapidus A."/>
        </authorList>
    </citation>
    <scope>NUCLEOTIDE SEQUENCE [LARGE SCALE GENOMIC DNA]</scope>
    <source>
        <strain evidence="7">ATCC 27377 / DSM 6068 / ICPB 4128</strain>
    </source>
</reference>
<protein>
    <submittedName>
        <fullName evidence="6">Tetratricopeptide TPR_2 repeat protein</fullName>
    </submittedName>
</protein>
<organism evidence="6 7">
    <name type="scientific">Pirellula staleyi (strain ATCC 27377 / DSM 6068 / ICPB 4128)</name>
    <name type="common">Pirella staleyi</name>
    <dbReference type="NCBI Taxonomy" id="530564"/>
    <lineage>
        <taxon>Bacteria</taxon>
        <taxon>Pseudomonadati</taxon>
        <taxon>Planctomycetota</taxon>
        <taxon>Planctomycetia</taxon>
        <taxon>Pirellulales</taxon>
        <taxon>Pirellulaceae</taxon>
        <taxon>Pirellula</taxon>
    </lineage>
</organism>
<dbReference type="InterPro" id="IPR052346">
    <property type="entry name" value="O-mannosyl-transferase_TMTC"/>
</dbReference>
<evidence type="ECO:0000313" key="7">
    <source>
        <dbReference type="Proteomes" id="UP000001887"/>
    </source>
</evidence>